<dbReference type="PANTHER" id="PTHR33217">
    <property type="entry name" value="TRANSPOSASE FOR INSERTION SEQUENCE ELEMENT IS1081"/>
    <property type="match status" value="1"/>
</dbReference>
<evidence type="ECO:0000256" key="1">
    <source>
        <dbReference type="ARBA" id="ARBA00022578"/>
    </source>
</evidence>
<gene>
    <name evidence="4" type="ORF">AMST5_00817</name>
</gene>
<evidence type="ECO:0000256" key="3">
    <source>
        <dbReference type="ARBA" id="ARBA00023172"/>
    </source>
</evidence>
<evidence type="ECO:0000256" key="2">
    <source>
        <dbReference type="ARBA" id="ARBA00023125"/>
    </source>
</evidence>
<organism evidence="4">
    <name type="scientific">freshwater sediment metagenome</name>
    <dbReference type="NCBI Taxonomy" id="556182"/>
    <lineage>
        <taxon>unclassified sequences</taxon>
        <taxon>metagenomes</taxon>
        <taxon>ecological metagenomes</taxon>
    </lineage>
</organism>
<proteinExistence type="predicted"/>
<dbReference type="PANTHER" id="PTHR33217:SF7">
    <property type="entry name" value="TRANSPOSASE FOR INSERTION SEQUENCE ELEMENT IS1081"/>
    <property type="match status" value="1"/>
</dbReference>
<evidence type="ECO:0000313" key="4">
    <source>
        <dbReference type="EMBL" id="CAJ0855265.1"/>
    </source>
</evidence>
<dbReference type="GO" id="GO:0004803">
    <property type="term" value="F:transposase activity"/>
    <property type="evidence" value="ECO:0007669"/>
    <property type="project" value="InterPro"/>
</dbReference>
<reference evidence="4" key="1">
    <citation type="submission" date="2023-07" db="EMBL/GenBank/DDBJ databases">
        <authorList>
            <person name="Pelsma A.J. K."/>
        </authorList>
    </citation>
    <scope>NUCLEOTIDE SEQUENCE</scope>
</reference>
<dbReference type="AlphaFoldDB" id="A0AA48LXL7"/>
<keyword evidence="3" id="KW-0233">DNA recombination</keyword>
<dbReference type="Pfam" id="PF00872">
    <property type="entry name" value="Transposase_mut"/>
    <property type="match status" value="1"/>
</dbReference>
<dbReference type="EMBL" id="OY288114">
    <property type="protein sequence ID" value="CAJ0855265.1"/>
    <property type="molecule type" value="Genomic_DNA"/>
</dbReference>
<accession>A0AA48LXL7</accession>
<protein>
    <recommendedName>
        <fullName evidence="5">Mutator family transposase</fullName>
    </recommendedName>
</protein>
<dbReference type="InterPro" id="IPR001207">
    <property type="entry name" value="Transposase_mutator"/>
</dbReference>
<dbReference type="GO" id="GO:0006313">
    <property type="term" value="P:DNA transposition"/>
    <property type="evidence" value="ECO:0007669"/>
    <property type="project" value="InterPro"/>
</dbReference>
<dbReference type="GO" id="GO:0003677">
    <property type="term" value="F:DNA binding"/>
    <property type="evidence" value="ECO:0007669"/>
    <property type="project" value="UniProtKB-KW"/>
</dbReference>
<sequence length="114" mass="12882">MAQNAIDHSPNLAIRKRIGAELRTILNAPTLKAAEIALVELVKGYQSIAPKLAEWLDKPEGLTVFSLPETHRRRMRTSNPMERAVQQEIKRRTQKVRVFPDESSLTRLVSAVLV</sequence>
<evidence type="ECO:0008006" key="5">
    <source>
        <dbReference type="Google" id="ProtNLM"/>
    </source>
</evidence>
<name>A0AA48LXL7_9ZZZZ</name>
<keyword evidence="2" id="KW-0238">DNA-binding</keyword>
<keyword evidence="1" id="KW-0815">Transposition</keyword>